<feature type="region of interest" description="Disordered" evidence="1">
    <location>
        <begin position="1"/>
        <end position="143"/>
    </location>
</feature>
<evidence type="ECO:0000313" key="2">
    <source>
        <dbReference type="EMBL" id="KFG29202.1"/>
    </source>
</evidence>
<sequence>MALTEAEKAFPSAMEVSGEKAGIEPHAFADSTDNDSSSEQSRDERESLLRHPRALTSTVALSASVPDSENSFKDSETSLEEGNAYTSALLDPEDSYGPTKKEAKETKGDTKSETKKEPEGETKGDRETDAVGEEREFQESQQSPIAAACVEVIAAMKEDEFFAEASRLIRRERFRYLEGIRMMKEDHSYLDLADEDNGAPSKLVALMDALAQSCVQYSSPGFE</sequence>
<dbReference type="VEuPathDB" id="ToxoDB:TGP89_209740"/>
<feature type="compositionally biased region" description="Basic and acidic residues" evidence="1">
    <location>
        <begin position="40"/>
        <end position="49"/>
    </location>
</feature>
<dbReference type="Proteomes" id="UP000028828">
    <property type="component" value="Unassembled WGS sequence"/>
</dbReference>
<reference evidence="2 3" key="1">
    <citation type="submission" date="2014-03" db="EMBL/GenBank/DDBJ databases">
        <authorList>
            <person name="Sibley D."/>
            <person name="Venepally P."/>
            <person name="Karamycheva S."/>
            <person name="Hadjithomas M."/>
            <person name="Khan A."/>
            <person name="Brunk B."/>
            <person name="Roos D."/>
            <person name="Caler E."/>
            <person name="Lorenzi H."/>
        </authorList>
    </citation>
    <scope>NUCLEOTIDE SEQUENCE [LARGE SCALE GENOMIC DNA]</scope>
    <source>
        <strain evidence="3">p89</strain>
    </source>
</reference>
<dbReference type="AlphaFoldDB" id="A0A086JAN4"/>
<dbReference type="OrthoDB" id="332086at2759"/>
<accession>A0A086JAN4</accession>
<evidence type="ECO:0000313" key="3">
    <source>
        <dbReference type="Proteomes" id="UP000028828"/>
    </source>
</evidence>
<evidence type="ECO:0000256" key="1">
    <source>
        <dbReference type="SAM" id="MobiDB-lite"/>
    </source>
</evidence>
<gene>
    <name evidence="2" type="ORF">TGP89_209740</name>
</gene>
<feature type="compositionally biased region" description="Basic and acidic residues" evidence="1">
    <location>
        <begin position="99"/>
        <end position="138"/>
    </location>
</feature>
<name>A0A086JAN4_TOXGO</name>
<proteinExistence type="predicted"/>
<feature type="compositionally biased region" description="Polar residues" evidence="1">
    <location>
        <begin position="55"/>
        <end position="69"/>
    </location>
</feature>
<organism evidence="2 3">
    <name type="scientific">Toxoplasma gondii p89</name>
    <dbReference type="NCBI Taxonomy" id="943119"/>
    <lineage>
        <taxon>Eukaryota</taxon>
        <taxon>Sar</taxon>
        <taxon>Alveolata</taxon>
        <taxon>Apicomplexa</taxon>
        <taxon>Conoidasida</taxon>
        <taxon>Coccidia</taxon>
        <taxon>Eucoccidiorida</taxon>
        <taxon>Eimeriorina</taxon>
        <taxon>Sarcocystidae</taxon>
        <taxon>Toxoplasma</taxon>
    </lineage>
</organism>
<protein>
    <submittedName>
        <fullName evidence="2">Uncharacterized protein</fullName>
    </submittedName>
</protein>
<dbReference type="EMBL" id="AEYI02002202">
    <property type="protein sequence ID" value="KFG29202.1"/>
    <property type="molecule type" value="Genomic_DNA"/>
</dbReference>
<comment type="caution">
    <text evidence="2">The sequence shown here is derived from an EMBL/GenBank/DDBJ whole genome shotgun (WGS) entry which is preliminary data.</text>
</comment>